<dbReference type="CDD" id="cd07103">
    <property type="entry name" value="ALDH_F5_SSADH_GabD"/>
    <property type="match status" value="1"/>
</dbReference>
<dbReference type="PATRIC" id="fig|1486262.3.peg.2422"/>
<name>A0A0D5LPX8_MAREN</name>
<dbReference type="EC" id="1.2.1.16" evidence="6"/>
<evidence type="ECO:0000259" key="5">
    <source>
        <dbReference type="Pfam" id="PF00171"/>
    </source>
</evidence>
<dbReference type="InterPro" id="IPR015590">
    <property type="entry name" value="Aldehyde_DH_dom"/>
</dbReference>
<keyword evidence="7" id="KW-1185">Reference proteome</keyword>
<dbReference type="Proteomes" id="UP000032611">
    <property type="component" value="Chromosome"/>
</dbReference>
<dbReference type="Pfam" id="PF00171">
    <property type="entry name" value="Aldedh"/>
    <property type="match status" value="1"/>
</dbReference>
<dbReference type="InterPro" id="IPR016162">
    <property type="entry name" value="Ald_DH_N"/>
</dbReference>
<dbReference type="OrthoDB" id="9812625at2"/>
<dbReference type="InterPro" id="IPR016161">
    <property type="entry name" value="Ald_DH/histidinol_DH"/>
</dbReference>
<reference evidence="6 7" key="1">
    <citation type="journal article" date="2015" name="Genome Announc.">
        <title>Complete genome sequence of Martelella endophytica YC6887, which has antifungal activity associated with a halophyte.</title>
        <authorList>
            <person name="Khan A."/>
            <person name="Khan H."/>
            <person name="Chung E.J."/>
            <person name="Hossain M.T."/>
            <person name="Chung Y.R."/>
        </authorList>
    </citation>
    <scope>NUCLEOTIDE SEQUENCE [LARGE SCALE GENOMIC DNA]</scope>
    <source>
        <strain evidence="6">YC6887</strain>
    </source>
</reference>
<dbReference type="EMBL" id="CP010803">
    <property type="protein sequence ID" value="AJY46191.1"/>
    <property type="molecule type" value="Genomic_DNA"/>
</dbReference>
<dbReference type="PROSITE" id="PS00070">
    <property type="entry name" value="ALDEHYDE_DEHYDR_CYS"/>
    <property type="match status" value="1"/>
</dbReference>
<dbReference type="FunFam" id="3.40.309.10:FF:000004">
    <property type="entry name" value="Succinate-semialdehyde dehydrogenase I"/>
    <property type="match status" value="1"/>
</dbReference>
<organism evidence="6 7">
    <name type="scientific">Martelella endophytica</name>
    <dbReference type="NCBI Taxonomy" id="1486262"/>
    <lineage>
        <taxon>Bacteria</taxon>
        <taxon>Pseudomonadati</taxon>
        <taxon>Pseudomonadota</taxon>
        <taxon>Alphaproteobacteria</taxon>
        <taxon>Hyphomicrobiales</taxon>
        <taxon>Aurantimonadaceae</taxon>
        <taxon>Martelella</taxon>
    </lineage>
</organism>
<evidence type="ECO:0000313" key="6">
    <source>
        <dbReference type="EMBL" id="AJY46191.1"/>
    </source>
</evidence>
<dbReference type="InterPro" id="IPR050740">
    <property type="entry name" value="Aldehyde_DH_Superfamily"/>
</dbReference>
<feature type="active site" evidence="3">
    <location>
        <position position="265"/>
    </location>
</feature>
<dbReference type="InterPro" id="IPR029510">
    <property type="entry name" value="Ald_DH_CS_GLU"/>
</dbReference>
<dbReference type="STRING" id="1486262.TM49_11715"/>
<dbReference type="PROSITE" id="PS00687">
    <property type="entry name" value="ALDEHYDE_DEHYDR_GLU"/>
    <property type="match status" value="1"/>
</dbReference>
<dbReference type="GO" id="GO:0004777">
    <property type="term" value="F:succinate-semialdehyde dehydrogenase (NAD+) activity"/>
    <property type="evidence" value="ECO:0007669"/>
    <property type="project" value="TreeGrafter"/>
</dbReference>
<keyword evidence="2 4" id="KW-0560">Oxidoreductase</keyword>
<feature type="domain" description="Aldehyde dehydrogenase" evidence="5">
    <location>
        <begin position="31"/>
        <end position="487"/>
    </location>
</feature>
<protein>
    <submittedName>
        <fullName evidence="6">Succinate-semialdehyde dehydrogenase</fullName>
        <ecNumber evidence="6">1.2.1.16</ecNumber>
    </submittedName>
</protein>
<dbReference type="KEGG" id="mey:TM49_11715"/>
<dbReference type="InterPro" id="IPR010102">
    <property type="entry name" value="Succ_semiAld_DH"/>
</dbReference>
<evidence type="ECO:0000256" key="3">
    <source>
        <dbReference type="PROSITE-ProRule" id="PRU10007"/>
    </source>
</evidence>
<gene>
    <name evidence="6" type="primary">gabD</name>
    <name evidence="6" type="ORF">TM49_11715</name>
</gene>
<dbReference type="SUPFAM" id="SSF53720">
    <property type="entry name" value="ALDH-like"/>
    <property type="match status" value="1"/>
</dbReference>
<dbReference type="InterPro" id="IPR016163">
    <property type="entry name" value="Ald_DH_C"/>
</dbReference>
<dbReference type="GO" id="GO:0009450">
    <property type="term" value="P:gamma-aminobutyric acid catabolic process"/>
    <property type="evidence" value="ECO:0007669"/>
    <property type="project" value="InterPro"/>
</dbReference>
<comment type="similarity">
    <text evidence="1 4">Belongs to the aldehyde dehydrogenase family.</text>
</comment>
<dbReference type="InterPro" id="IPR016160">
    <property type="entry name" value="Ald_DH_CS_CYS"/>
</dbReference>
<dbReference type="AlphaFoldDB" id="A0A0D5LPX8"/>
<evidence type="ECO:0000256" key="2">
    <source>
        <dbReference type="ARBA" id="ARBA00023002"/>
    </source>
</evidence>
<evidence type="ECO:0000256" key="4">
    <source>
        <dbReference type="RuleBase" id="RU003345"/>
    </source>
</evidence>
<proteinExistence type="inferred from homology"/>
<dbReference type="FunFam" id="3.40.605.10:FF:000005">
    <property type="entry name" value="Succinate-semialdehyde dehydrogenase I"/>
    <property type="match status" value="1"/>
</dbReference>
<evidence type="ECO:0000313" key="7">
    <source>
        <dbReference type="Proteomes" id="UP000032611"/>
    </source>
</evidence>
<dbReference type="Gene3D" id="3.40.309.10">
    <property type="entry name" value="Aldehyde Dehydrogenase, Chain A, domain 2"/>
    <property type="match status" value="1"/>
</dbReference>
<evidence type="ECO:0000256" key="1">
    <source>
        <dbReference type="ARBA" id="ARBA00009986"/>
    </source>
</evidence>
<dbReference type="PANTHER" id="PTHR43353">
    <property type="entry name" value="SUCCINATE-SEMIALDEHYDE DEHYDROGENASE, MITOCHONDRIAL"/>
    <property type="match status" value="1"/>
</dbReference>
<sequence>MAISEKLLSRLKDPSLVTEKALIAGEWVGASAGSATFEVTNPANGDVIATLPDLGRAETARAIDAAYTAQKTWAAKTGKERAAILRRLYDLMVKNADDLAAILTMEMGKPLAEAKGEILYGASYVEWFGEEAKRIYGDTIPGHQADKRIIVIKQPVGVVGAITPWNFPNAMLARKFAPAIAAGCAMISKPASETPLSALALALLAERAGLPAGVFSVVTSSDSASIGKEFTENDKVRKLTFTGSTNVGRILMRQGADQIMKLGLELGGNAPFIVFDDADLDAAVEGAMVSKYRNNGQTCVCANRLYVQAGVYDEFARKLSEKVAELKVGDGFEEGVKAGPLITEKALEKVEEHIADAVSSGARILLGGKPDEKGGLFFQPTVLTGVTSEMKVAREETFGPVAPLFRFETEEDVIAMANNTEFGLASYFYAKDMSKVFRVAEALEYGMVGINTGLISTEVAPFGGIKQSGQGREGSKYGIEDYLEIKYLCLSV</sequence>
<dbReference type="Gene3D" id="3.40.605.10">
    <property type="entry name" value="Aldehyde Dehydrogenase, Chain A, domain 1"/>
    <property type="match status" value="1"/>
</dbReference>
<dbReference type="GO" id="GO:0005829">
    <property type="term" value="C:cytosol"/>
    <property type="evidence" value="ECO:0007669"/>
    <property type="project" value="TreeGrafter"/>
</dbReference>
<dbReference type="PANTHER" id="PTHR43353:SF5">
    <property type="entry name" value="SUCCINATE-SEMIALDEHYDE DEHYDROGENASE, MITOCHONDRIAL"/>
    <property type="match status" value="1"/>
</dbReference>
<accession>A0A0D5LPX8</accession>
<dbReference type="NCBIfam" id="TIGR01780">
    <property type="entry name" value="SSADH"/>
    <property type="match status" value="1"/>
</dbReference>
<dbReference type="RefSeq" id="WP_045681450.1">
    <property type="nucleotide sequence ID" value="NZ_CP010803.1"/>
</dbReference>
<dbReference type="HOGENOM" id="CLU_005391_5_1_5"/>